<dbReference type="AlphaFoldDB" id="A0A1R0H4J5"/>
<protein>
    <submittedName>
        <fullName evidence="1">Uncharacterized protein</fullName>
    </submittedName>
</protein>
<evidence type="ECO:0000313" key="2">
    <source>
        <dbReference type="Proteomes" id="UP000187455"/>
    </source>
</evidence>
<comment type="caution">
    <text evidence="1">The sequence shown here is derived from an EMBL/GenBank/DDBJ whole genome shotgun (WGS) entry which is preliminary data.</text>
</comment>
<organism evidence="1 2">
    <name type="scientific">Smittium mucronatum</name>
    <dbReference type="NCBI Taxonomy" id="133383"/>
    <lineage>
        <taxon>Eukaryota</taxon>
        <taxon>Fungi</taxon>
        <taxon>Fungi incertae sedis</taxon>
        <taxon>Zoopagomycota</taxon>
        <taxon>Kickxellomycotina</taxon>
        <taxon>Harpellomycetes</taxon>
        <taxon>Harpellales</taxon>
        <taxon>Legeriomycetaceae</taxon>
        <taxon>Smittium</taxon>
    </lineage>
</organism>
<reference evidence="1 2" key="1">
    <citation type="journal article" date="2016" name="Mol. Biol. Evol.">
        <title>Genome-Wide Survey of Gut Fungi (Harpellales) Reveals the First Horizontally Transferred Ubiquitin Gene from a Mosquito Host.</title>
        <authorList>
            <person name="Wang Y."/>
            <person name="White M.M."/>
            <person name="Kvist S."/>
            <person name="Moncalvo J.M."/>
        </authorList>
    </citation>
    <scope>NUCLEOTIDE SEQUENCE [LARGE SCALE GENOMIC DNA]</scope>
    <source>
        <strain evidence="1 2">ALG-7-W6</strain>
    </source>
</reference>
<gene>
    <name evidence="1" type="ORF">AYI68_g1779</name>
</gene>
<keyword evidence="2" id="KW-1185">Reference proteome</keyword>
<evidence type="ECO:0000313" key="1">
    <source>
        <dbReference type="EMBL" id="OLY84066.1"/>
    </source>
</evidence>
<proteinExistence type="predicted"/>
<accession>A0A1R0H4J5</accession>
<dbReference type="EMBL" id="LSSL01000633">
    <property type="protein sequence ID" value="OLY84066.1"/>
    <property type="molecule type" value="Genomic_DNA"/>
</dbReference>
<name>A0A1R0H4J5_9FUNG</name>
<sequence>MFSFTDNIAASETSFYKLVGWDYENLYSQFSSSVKGLSPKLSTSVGVLASSIELPSLVIPNPDNNLNVPYISQISENDTTPSIPSITTYYPSLISNLGTRHYRPCKFFPESPKKVGVFGLLHPPFPYSFSVNPKT</sequence>
<dbReference type="Proteomes" id="UP000187455">
    <property type="component" value="Unassembled WGS sequence"/>
</dbReference>